<accession>A0A9Q6EHD9</accession>
<dbReference type="RefSeq" id="WP_099069957.1">
    <property type="nucleotide sequence ID" value="NZ_LAHD01000245.1"/>
</dbReference>
<dbReference type="CDD" id="cd03228">
    <property type="entry name" value="ABCC_MRP_Like"/>
    <property type="match status" value="1"/>
</dbReference>
<dbReference type="GO" id="GO:0034040">
    <property type="term" value="F:ATPase-coupled lipid transmembrane transporter activity"/>
    <property type="evidence" value="ECO:0007669"/>
    <property type="project" value="TreeGrafter"/>
</dbReference>
<feature type="transmembrane region" description="Helical" evidence="7">
    <location>
        <begin position="12"/>
        <end position="36"/>
    </location>
</feature>
<feature type="domain" description="ABC transmembrane type-1" evidence="9">
    <location>
        <begin position="12"/>
        <end position="292"/>
    </location>
</feature>
<feature type="transmembrane region" description="Helical" evidence="7">
    <location>
        <begin position="230"/>
        <end position="253"/>
    </location>
</feature>
<feature type="transmembrane region" description="Helical" evidence="7">
    <location>
        <begin position="122"/>
        <end position="143"/>
    </location>
</feature>
<reference evidence="10 11" key="1">
    <citation type="submission" date="2015-02" db="EMBL/GenBank/DDBJ databases">
        <title>Nostoc linckia genome annotation.</title>
        <authorList>
            <person name="Zhou Z."/>
        </authorList>
    </citation>
    <scope>NUCLEOTIDE SEQUENCE [LARGE SCALE GENOMIC DNA]</scope>
    <source>
        <strain evidence="11">z8</strain>
    </source>
</reference>
<keyword evidence="2 7" id="KW-0812">Transmembrane</keyword>
<dbReference type="NCBIfam" id="TIGR01194">
    <property type="entry name" value="cyc_pep_trnsptr"/>
    <property type="match status" value="1"/>
</dbReference>
<dbReference type="GO" id="GO:0140359">
    <property type="term" value="F:ABC-type transporter activity"/>
    <property type="evidence" value="ECO:0007669"/>
    <property type="project" value="InterPro"/>
</dbReference>
<dbReference type="SUPFAM" id="SSF90123">
    <property type="entry name" value="ABC transporter transmembrane region"/>
    <property type="match status" value="1"/>
</dbReference>
<sequence length="539" mass="60873">MNLIYFVLRSAWGMVAIAIVTGFLSGGSSAGLIALISRAASSGSPEGFTSIAWGFALLAIIALITSIISQVMLIRLSQNAVLKLRMHLSRRILGSELSHLEDLGNPRLLATLTEDIQAVANAVYQMPFLFINLAMVVGCIAYITWLSWLVLVMVCAISIVAIASCQWLLTEGRKFLALARDDEDRLFKHFRTITEGIKELKLNYLRRQVFLEEKLQGTANEFRHHNVKGLTLFATTSSWGQLIFFFAIGFVLFVLPHLLSINTTTLSGYILTFTYLMLPMDNIISKLPLLSKAGIALQKIDSLGLSLATRSEVATIPPAMKTSWQTLKFNNITYTYDTNQEDNSFIFGPINITLYRQELIFIVGGNGSGKSTLAKLITGLYIPANGEIWFDDELINQENREWYRQHFSVVFSDFYLFDELLGLKNANLDTQATKYIKQLQLGHKVKVENGQLSTTALSQGQRKRLALLTAYLEDRPIYLFDEWAADQDPIFKEIFYTQLLPELRSRGKTVLVISHDDRYFHLADRIIKLDYGQIEYDKK</sequence>
<dbReference type="SUPFAM" id="SSF52540">
    <property type="entry name" value="P-loop containing nucleoside triphosphate hydrolases"/>
    <property type="match status" value="1"/>
</dbReference>
<feature type="transmembrane region" description="Helical" evidence="7">
    <location>
        <begin position="51"/>
        <end position="76"/>
    </location>
</feature>
<dbReference type="Pfam" id="PF00664">
    <property type="entry name" value="ABC_membrane"/>
    <property type="match status" value="1"/>
</dbReference>
<dbReference type="Pfam" id="PF00005">
    <property type="entry name" value="ABC_tran"/>
    <property type="match status" value="1"/>
</dbReference>
<dbReference type="PROSITE" id="PS00211">
    <property type="entry name" value="ABC_TRANSPORTER_1"/>
    <property type="match status" value="1"/>
</dbReference>
<dbReference type="PROSITE" id="PS50893">
    <property type="entry name" value="ABC_TRANSPORTER_2"/>
    <property type="match status" value="1"/>
</dbReference>
<organism evidence="10 11">
    <name type="scientific">Nostoc linckia z8</name>
    <dbReference type="NCBI Taxonomy" id="1628746"/>
    <lineage>
        <taxon>Bacteria</taxon>
        <taxon>Bacillati</taxon>
        <taxon>Cyanobacteriota</taxon>
        <taxon>Cyanophyceae</taxon>
        <taxon>Nostocales</taxon>
        <taxon>Nostocaceae</taxon>
        <taxon>Nostoc</taxon>
    </lineage>
</organism>
<feature type="transmembrane region" description="Helical" evidence="7">
    <location>
        <begin position="259"/>
        <end position="278"/>
    </location>
</feature>
<dbReference type="InterPro" id="IPR003439">
    <property type="entry name" value="ABC_transporter-like_ATP-bd"/>
</dbReference>
<dbReference type="InterPro" id="IPR039421">
    <property type="entry name" value="Type_1_exporter"/>
</dbReference>
<evidence type="ECO:0000256" key="6">
    <source>
        <dbReference type="ARBA" id="ARBA00023136"/>
    </source>
</evidence>
<dbReference type="InterPro" id="IPR027417">
    <property type="entry name" value="P-loop_NTPase"/>
</dbReference>
<proteinExistence type="predicted"/>
<dbReference type="PANTHER" id="PTHR24221:SF654">
    <property type="entry name" value="ATP-BINDING CASSETTE SUB-FAMILY B MEMBER 6"/>
    <property type="match status" value="1"/>
</dbReference>
<feature type="domain" description="ABC transporter" evidence="8">
    <location>
        <begin position="327"/>
        <end position="539"/>
    </location>
</feature>
<evidence type="ECO:0000256" key="1">
    <source>
        <dbReference type="ARBA" id="ARBA00004651"/>
    </source>
</evidence>
<evidence type="ECO:0000256" key="2">
    <source>
        <dbReference type="ARBA" id="ARBA00022692"/>
    </source>
</evidence>
<keyword evidence="5 7" id="KW-1133">Transmembrane helix</keyword>
<evidence type="ECO:0000259" key="8">
    <source>
        <dbReference type="PROSITE" id="PS50893"/>
    </source>
</evidence>
<evidence type="ECO:0000313" key="10">
    <source>
        <dbReference type="EMBL" id="PHJ90310.1"/>
    </source>
</evidence>
<dbReference type="Gene3D" id="3.40.50.300">
    <property type="entry name" value="P-loop containing nucleotide triphosphate hydrolases"/>
    <property type="match status" value="1"/>
</dbReference>
<dbReference type="PROSITE" id="PS50929">
    <property type="entry name" value="ABC_TM1F"/>
    <property type="match status" value="1"/>
</dbReference>
<gene>
    <name evidence="10" type="ORF">VF08_37365</name>
</gene>
<dbReference type="InterPro" id="IPR017871">
    <property type="entry name" value="ABC_transporter-like_CS"/>
</dbReference>
<evidence type="ECO:0000256" key="7">
    <source>
        <dbReference type="SAM" id="Phobius"/>
    </source>
</evidence>
<dbReference type="InterPro" id="IPR003593">
    <property type="entry name" value="AAA+_ATPase"/>
</dbReference>
<dbReference type="GO" id="GO:0005524">
    <property type="term" value="F:ATP binding"/>
    <property type="evidence" value="ECO:0007669"/>
    <property type="project" value="UniProtKB-KW"/>
</dbReference>
<dbReference type="Gene3D" id="1.20.1560.10">
    <property type="entry name" value="ABC transporter type 1, transmembrane domain"/>
    <property type="match status" value="1"/>
</dbReference>
<protein>
    <submittedName>
        <fullName evidence="10">ABC transporter ATP-binding protein</fullName>
    </submittedName>
</protein>
<feature type="transmembrane region" description="Helical" evidence="7">
    <location>
        <begin position="149"/>
        <end position="170"/>
    </location>
</feature>
<keyword evidence="4 10" id="KW-0067">ATP-binding</keyword>
<dbReference type="PANTHER" id="PTHR24221">
    <property type="entry name" value="ATP-BINDING CASSETTE SUB-FAMILY B"/>
    <property type="match status" value="1"/>
</dbReference>
<dbReference type="InterPro" id="IPR036640">
    <property type="entry name" value="ABC1_TM_sf"/>
</dbReference>
<dbReference type="Proteomes" id="UP000222310">
    <property type="component" value="Unassembled WGS sequence"/>
</dbReference>
<dbReference type="GO" id="GO:0015833">
    <property type="term" value="P:peptide transport"/>
    <property type="evidence" value="ECO:0007669"/>
    <property type="project" value="InterPro"/>
</dbReference>
<evidence type="ECO:0000259" key="9">
    <source>
        <dbReference type="PROSITE" id="PS50929"/>
    </source>
</evidence>
<keyword evidence="3" id="KW-0547">Nucleotide-binding</keyword>
<dbReference type="InterPro" id="IPR011527">
    <property type="entry name" value="ABC1_TM_dom"/>
</dbReference>
<dbReference type="AlphaFoldDB" id="A0A9Q6EHD9"/>
<dbReference type="GO" id="GO:1904680">
    <property type="term" value="F:peptide transmembrane transporter activity"/>
    <property type="evidence" value="ECO:0007669"/>
    <property type="project" value="InterPro"/>
</dbReference>
<comment type="caution">
    <text evidence="10">The sequence shown here is derived from an EMBL/GenBank/DDBJ whole genome shotgun (WGS) entry which is preliminary data.</text>
</comment>
<dbReference type="EMBL" id="LAHD01000245">
    <property type="protein sequence ID" value="PHJ90310.1"/>
    <property type="molecule type" value="Genomic_DNA"/>
</dbReference>
<dbReference type="GO" id="GO:0005886">
    <property type="term" value="C:plasma membrane"/>
    <property type="evidence" value="ECO:0007669"/>
    <property type="project" value="UniProtKB-SubCell"/>
</dbReference>
<keyword evidence="6 7" id="KW-0472">Membrane</keyword>
<evidence type="ECO:0000256" key="4">
    <source>
        <dbReference type="ARBA" id="ARBA00022840"/>
    </source>
</evidence>
<dbReference type="GeneID" id="57093037"/>
<dbReference type="SMART" id="SM00382">
    <property type="entry name" value="AAA"/>
    <property type="match status" value="1"/>
</dbReference>
<evidence type="ECO:0000313" key="11">
    <source>
        <dbReference type="Proteomes" id="UP000222310"/>
    </source>
</evidence>
<evidence type="ECO:0000256" key="5">
    <source>
        <dbReference type="ARBA" id="ARBA00022989"/>
    </source>
</evidence>
<dbReference type="GO" id="GO:0016887">
    <property type="term" value="F:ATP hydrolysis activity"/>
    <property type="evidence" value="ECO:0007669"/>
    <property type="project" value="InterPro"/>
</dbReference>
<name>A0A9Q6EHD9_NOSLI</name>
<comment type="subcellular location">
    <subcellularLocation>
        <location evidence="1">Cell membrane</location>
        <topology evidence="1">Multi-pass membrane protein</topology>
    </subcellularLocation>
</comment>
<evidence type="ECO:0000256" key="3">
    <source>
        <dbReference type="ARBA" id="ARBA00022741"/>
    </source>
</evidence>
<dbReference type="InterPro" id="IPR005898">
    <property type="entry name" value="Cyc_pep_transpt_SyrD/YojI"/>
</dbReference>